<evidence type="ECO:0000256" key="1">
    <source>
        <dbReference type="SAM" id="Coils"/>
    </source>
</evidence>
<name>A0A8H6ZH39_9AGAR</name>
<accession>A0A8H6ZH39</accession>
<evidence type="ECO:0000313" key="3">
    <source>
        <dbReference type="Proteomes" id="UP000623467"/>
    </source>
</evidence>
<organism evidence="2 3">
    <name type="scientific">Mycena sanguinolenta</name>
    <dbReference type="NCBI Taxonomy" id="230812"/>
    <lineage>
        <taxon>Eukaryota</taxon>
        <taxon>Fungi</taxon>
        <taxon>Dikarya</taxon>
        <taxon>Basidiomycota</taxon>
        <taxon>Agaricomycotina</taxon>
        <taxon>Agaricomycetes</taxon>
        <taxon>Agaricomycetidae</taxon>
        <taxon>Agaricales</taxon>
        <taxon>Marasmiineae</taxon>
        <taxon>Mycenaceae</taxon>
        <taxon>Mycena</taxon>
    </lineage>
</organism>
<dbReference type="Gene3D" id="3.80.10.10">
    <property type="entry name" value="Ribonuclease Inhibitor"/>
    <property type="match status" value="1"/>
</dbReference>
<feature type="coiled-coil region" evidence="1">
    <location>
        <begin position="3"/>
        <end position="37"/>
    </location>
</feature>
<proteinExistence type="predicted"/>
<protein>
    <submittedName>
        <fullName evidence="2">F-box domain-containing protein</fullName>
    </submittedName>
</protein>
<keyword evidence="3" id="KW-1185">Reference proteome</keyword>
<dbReference type="EMBL" id="JACAZH010000002">
    <property type="protein sequence ID" value="KAF7375485.1"/>
    <property type="molecule type" value="Genomic_DNA"/>
</dbReference>
<dbReference type="InterPro" id="IPR032675">
    <property type="entry name" value="LRR_dom_sf"/>
</dbReference>
<sequence length="421" mass="47839">MSVEELRTRIVQLDSEIERQRKLLKKLEKDKSLVQRQLNAVLDPVARLPVEISSEIFLQSRAAEFTGPRHVPIVLLRICKAWTQIALATPALWTTVHIRFPCSKNLAHVLPLWFQRARNRPLCLWISLHGSSSNWDHRVSNVLWKHGGQLKHLEILDDDDLGDRDDRTLDLFRGTASTLGSLPLLETFKIRCEHRRRRYRASQILQLLRQAPNIVESIFHNIATLNDPAPENLVIPTLRRLILGVNTGDDGIIRYLSLPALETLSLPLSTITGDDLLVFLERSGAPLQDLALGWEFDEHAASIELHDCLHLVPSITRFRMWQPHTNIVSDFFAALADSPSLLPNLHDLTIHLYHADRDPPDLSEPFWRTLIRALSTRHIEQLSIVPVMLAPPTEVLASLRELVADGAEMYIGTEALNFVHA</sequence>
<dbReference type="OrthoDB" id="3037697at2759"/>
<dbReference type="AlphaFoldDB" id="A0A8H6ZH39"/>
<comment type="caution">
    <text evidence="2">The sequence shown here is derived from an EMBL/GenBank/DDBJ whole genome shotgun (WGS) entry which is preliminary data.</text>
</comment>
<reference evidence="2" key="1">
    <citation type="submission" date="2020-05" db="EMBL/GenBank/DDBJ databases">
        <title>Mycena genomes resolve the evolution of fungal bioluminescence.</title>
        <authorList>
            <person name="Tsai I.J."/>
        </authorList>
    </citation>
    <scope>NUCLEOTIDE SEQUENCE</scope>
    <source>
        <strain evidence="2">160909Yilan</strain>
    </source>
</reference>
<keyword evidence="1" id="KW-0175">Coiled coil</keyword>
<evidence type="ECO:0000313" key="2">
    <source>
        <dbReference type="EMBL" id="KAF7375485.1"/>
    </source>
</evidence>
<dbReference type="Proteomes" id="UP000623467">
    <property type="component" value="Unassembled WGS sequence"/>
</dbReference>
<gene>
    <name evidence="2" type="ORF">MSAN_00436500</name>
</gene>